<dbReference type="InterPro" id="IPR040976">
    <property type="entry name" value="Pkinase_fungal"/>
</dbReference>
<dbReference type="HOGENOM" id="CLU_012171_1_0_1"/>
<dbReference type="EMBL" id="CCBP010000114">
    <property type="protein sequence ID" value="CDO72548.1"/>
    <property type="molecule type" value="Genomic_DNA"/>
</dbReference>
<feature type="domain" description="Fungal-type protein kinase" evidence="2">
    <location>
        <begin position="306"/>
        <end position="656"/>
    </location>
</feature>
<dbReference type="PROSITE" id="PS00109">
    <property type="entry name" value="PROTEIN_KINASE_TYR"/>
    <property type="match status" value="1"/>
</dbReference>
<dbReference type="Proteomes" id="UP000029665">
    <property type="component" value="Unassembled WGS sequence"/>
</dbReference>
<dbReference type="Gene3D" id="1.10.510.10">
    <property type="entry name" value="Transferase(Phosphotransferase) domain 1"/>
    <property type="match status" value="1"/>
</dbReference>
<organism evidence="3 4">
    <name type="scientific">Pycnoporus cinnabarinus</name>
    <name type="common">Cinnabar-red polypore</name>
    <name type="synonym">Trametes cinnabarina</name>
    <dbReference type="NCBI Taxonomy" id="5643"/>
    <lineage>
        <taxon>Eukaryota</taxon>
        <taxon>Fungi</taxon>
        <taxon>Dikarya</taxon>
        <taxon>Basidiomycota</taxon>
        <taxon>Agaricomycotina</taxon>
        <taxon>Agaricomycetes</taxon>
        <taxon>Polyporales</taxon>
        <taxon>Polyporaceae</taxon>
        <taxon>Trametes</taxon>
    </lineage>
</organism>
<feature type="compositionally biased region" description="Acidic residues" evidence="1">
    <location>
        <begin position="183"/>
        <end position="197"/>
    </location>
</feature>
<dbReference type="OrthoDB" id="3271155at2759"/>
<feature type="region of interest" description="Disordered" evidence="1">
    <location>
        <begin position="181"/>
        <end position="211"/>
    </location>
</feature>
<reference evidence="3" key="1">
    <citation type="submission" date="2014-01" db="EMBL/GenBank/DDBJ databases">
        <title>The genome of the white-rot fungus Pycnoporus cinnabarinus: a basidiomycete model with a versatile arsenal for lignocellulosic biomass breakdown.</title>
        <authorList>
            <person name="Levasseur A."/>
            <person name="Lomascolo A."/>
            <person name="Ruiz-Duenas F.J."/>
            <person name="Uzan E."/>
            <person name="Piumi F."/>
            <person name="Kues U."/>
            <person name="Ram A.F.J."/>
            <person name="Murat C."/>
            <person name="Haon M."/>
            <person name="Benoit I."/>
            <person name="Arfi Y."/>
            <person name="Chevret D."/>
            <person name="Drula E."/>
            <person name="Kwon M.J."/>
            <person name="Gouret P."/>
            <person name="Lesage-Meessen L."/>
            <person name="Lombard V."/>
            <person name="Mariette J."/>
            <person name="Noirot C."/>
            <person name="Park J."/>
            <person name="Patyshakuliyeva A."/>
            <person name="Wieneger R.A.B."/>
            <person name="Wosten H.A.B."/>
            <person name="Martin F."/>
            <person name="Coutinho P.M."/>
            <person name="de Vries R."/>
            <person name="Martinez A.T."/>
            <person name="Klopp C."/>
            <person name="Pontarotti P."/>
            <person name="Henrissat B."/>
            <person name="Record E."/>
        </authorList>
    </citation>
    <scope>NUCLEOTIDE SEQUENCE [LARGE SCALE GENOMIC DNA]</scope>
    <source>
        <strain evidence="3">BRFM137</strain>
    </source>
</reference>
<dbReference type="PANTHER" id="PTHR38248">
    <property type="entry name" value="FUNK1 6"/>
    <property type="match status" value="1"/>
</dbReference>
<evidence type="ECO:0000256" key="1">
    <source>
        <dbReference type="SAM" id="MobiDB-lite"/>
    </source>
</evidence>
<sequence>MRPARPFVCLPHFRLNTFSASVRISVFRETHASRDFKLVNEHRCSGSPPTSPVTPPHIPSGPEVYIRAPSVSLPALVQKVQQIFELRRAAPTIGMCENLSASRNGCYGASASHFTVQAELVDKVQLNDDTVLRRLKIDSVSSNIVHLCQQKLEEGGAVYRQVKALQNMARRADRMTVAQLEREAEEEQHDYDDEFSDSETAQAPPNVKKSRRERNMYEPLEEIFDAISSIPTGPDEVAGSRPKRCFRNQTEVLIPDQEHTLGYPRFIPDFSLLEDHSLPSSKFWSDRAGFIEVKASSQQRPEVDVKKREVSQILAQVANYASVHLSARPFSVFSVSIMIFGCDFCIAIFDRGGAQVSPIYNMFNNSDTFIRVIRSVTRILSDAELGLDPSVSLAPPPLSSSSGGPAWIVGAVGSDKRRWCTIGPAIWSSFCLFGRATAVWPVREINKHDELVGDDMILKSTWRSSDRNSESFIYQNIQGSHPGLAKFIAGGDVVFPFHNDNQETITVHSLRGVPVSRGERTKVLHRLLIESVGKPVWEYQTDRELLEGLIGALKAHRFLSEQNILHRDVSAGNVLLALDPEKQGTAGFLTDLEYAHMGAVVTRTRQETVEAPTAYGPGTLQFMSRRLLAALISGQHSVTTTIHDDVESFLWVLLYAVLRRLVMVRVGSPEERERLKTAFCKAFGGMSLRKIHESRAYHDTLNIWALPLVKRFTSGPMQLIFQKYMKSFHAQQMSDIQQYVSSKMRGASPSPFLEMSRKSKKLVAEDFSYDGMLGTLERSVKLLKDSPELDIKLTSRERR</sequence>
<evidence type="ECO:0000313" key="3">
    <source>
        <dbReference type="EMBL" id="CDO72548.1"/>
    </source>
</evidence>
<evidence type="ECO:0000313" key="4">
    <source>
        <dbReference type="Proteomes" id="UP000029665"/>
    </source>
</evidence>
<gene>
    <name evidence="3" type="ORF">BN946_scf184983.g31</name>
</gene>
<comment type="caution">
    <text evidence="3">The sequence shown here is derived from an EMBL/GenBank/DDBJ whole genome shotgun (WGS) entry which is preliminary data.</text>
</comment>
<dbReference type="InterPro" id="IPR008266">
    <property type="entry name" value="Tyr_kinase_AS"/>
</dbReference>
<dbReference type="InterPro" id="IPR011009">
    <property type="entry name" value="Kinase-like_dom_sf"/>
</dbReference>
<dbReference type="Pfam" id="PF17667">
    <property type="entry name" value="Pkinase_fungal"/>
    <property type="match status" value="1"/>
</dbReference>
<dbReference type="AlphaFoldDB" id="A0A060SJC2"/>
<dbReference type="STRING" id="5643.A0A060SJC2"/>
<dbReference type="PANTHER" id="PTHR38248:SF2">
    <property type="entry name" value="FUNK1 11"/>
    <property type="match status" value="1"/>
</dbReference>
<name>A0A060SJC2_PYCCI</name>
<accession>A0A060SJC2</accession>
<proteinExistence type="predicted"/>
<evidence type="ECO:0000259" key="2">
    <source>
        <dbReference type="Pfam" id="PF17667"/>
    </source>
</evidence>
<protein>
    <recommendedName>
        <fullName evidence="2">Fungal-type protein kinase domain-containing protein</fullName>
    </recommendedName>
</protein>
<dbReference type="GO" id="GO:0004672">
    <property type="term" value="F:protein kinase activity"/>
    <property type="evidence" value="ECO:0007669"/>
    <property type="project" value="InterPro"/>
</dbReference>
<keyword evidence="4" id="KW-1185">Reference proteome</keyword>
<dbReference type="SUPFAM" id="SSF56112">
    <property type="entry name" value="Protein kinase-like (PK-like)"/>
    <property type="match status" value="1"/>
</dbReference>